<dbReference type="AlphaFoldDB" id="A0A7C4EJ46"/>
<dbReference type="SMART" id="SM00267">
    <property type="entry name" value="GGDEF"/>
    <property type="match status" value="1"/>
</dbReference>
<dbReference type="InterPro" id="IPR000160">
    <property type="entry name" value="GGDEF_dom"/>
</dbReference>
<feature type="compositionally biased region" description="Low complexity" evidence="2">
    <location>
        <begin position="335"/>
        <end position="348"/>
    </location>
</feature>
<dbReference type="GO" id="GO:0043709">
    <property type="term" value="P:cell adhesion involved in single-species biofilm formation"/>
    <property type="evidence" value="ECO:0007669"/>
    <property type="project" value="TreeGrafter"/>
</dbReference>
<proteinExistence type="predicted"/>
<keyword evidence="3" id="KW-0812">Transmembrane</keyword>
<dbReference type="CDD" id="cd01949">
    <property type="entry name" value="GGDEF"/>
    <property type="match status" value="1"/>
</dbReference>
<dbReference type="GO" id="GO:1902201">
    <property type="term" value="P:negative regulation of bacterial-type flagellum-dependent cell motility"/>
    <property type="evidence" value="ECO:0007669"/>
    <property type="project" value="TreeGrafter"/>
</dbReference>
<evidence type="ECO:0000256" key="2">
    <source>
        <dbReference type="SAM" id="MobiDB-lite"/>
    </source>
</evidence>
<name>A0A7C4EJ46_9BACT</name>
<dbReference type="EC" id="2.7.7.65" evidence="1"/>
<evidence type="ECO:0000256" key="1">
    <source>
        <dbReference type="ARBA" id="ARBA00012528"/>
    </source>
</evidence>
<dbReference type="PROSITE" id="PS50887">
    <property type="entry name" value="GGDEF"/>
    <property type="match status" value="1"/>
</dbReference>
<feature type="region of interest" description="Disordered" evidence="2">
    <location>
        <begin position="320"/>
        <end position="348"/>
    </location>
</feature>
<evidence type="ECO:0000256" key="3">
    <source>
        <dbReference type="SAM" id="Phobius"/>
    </source>
</evidence>
<dbReference type="SUPFAM" id="SSF55073">
    <property type="entry name" value="Nucleotide cyclase"/>
    <property type="match status" value="1"/>
</dbReference>
<dbReference type="NCBIfam" id="TIGR00254">
    <property type="entry name" value="GGDEF"/>
    <property type="match status" value="1"/>
</dbReference>
<dbReference type="EMBL" id="DSRP01000458">
    <property type="protein sequence ID" value="HGG92610.1"/>
    <property type="molecule type" value="Genomic_DNA"/>
</dbReference>
<dbReference type="GO" id="GO:0005886">
    <property type="term" value="C:plasma membrane"/>
    <property type="evidence" value="ECO:0007669"/>
    <property type="project" value="TreeGrafter"/>
</dbReference>
<gene>
    <name evidence="5" type="ORF">ENR59_06615</name>
</gene>
<dbReference type="Gene3D" id="3.30.70.270">
    <property type="match status" value="1"/>
</dbReference>
<dbReference type="PANTHER" id="PTHR45138:SF24">
    <property type="entry name" value="DIGUANYLATE CYCLASE DGCC-RELATED"/>
    <property type="match status" value="1"/>
</dbReference>
<reference evidence="5" key="1">
    <citation type="journal article" date="2020" name="mSystems">
        <title>Genome- and Community-Level Interaction Insights into Carbon Utilization and Element Cycling Functions of Hydrothermarchaeota in Hydrothermal Sediment.</title>
        <authorList>
            <person name="Zhou Z."/>
            <person name="Liu Y."/>
            <person name="Xu W."/>
            <person name="Pan J."/>
            <person name="Luo Z.H."/>
            <person name="Li M."/>
        </authorList>
    </citation>
    <scope>NUCLEOTIDE SEQUENCE [LARGE SCALE GENOMIC DNA]</scope>
    <source>
        <strain evidence="5">SpSt-413</strain>
    </source>
</reference>
<dbReference type="InterPro" id="IPR029787">
    <property type="entry name" value="Nucleotide_cyclase"/>
</dbReference>
<accession>A0A7C4EJ46</accession>
<sequence>MSPQTTLTLVLSVILVCPLLACAALLEYGSRAAAQSLVTLLAALCLAMLPFISRLVLHIVVNRELSRVCAFTARLRQGGFPEPFTLPVETTDEHSLLRLKRHLNWMLHVLRDRERRLLWRLEETDQVRRDMEALSIRDPLTGLGNRRHFETTLAALPPETWAAGERHLLLIDCDKFKHVNDTHGHQAGDDVLRILAAILLESLREGTDRAFRLGGDEFAALLACRQDQAVAVAERIRTRFLDANGRGCSLSMGLSPCGQGQGACGHVQSARASGQCVCGNGSGACGSAQDGRGASWNAVIARADAALYQVKRAGGNGLRVYPTGLDREQPAQRPQSASGQGAEGAASR</sequence>
<dbReference type="InterPro" id="IPR043128">
    <property type="entry name" value="Rev_trsase/Diguanyl_cyclase"/>
</dbReference>
<dbReference type="InterPro" id="IPR050469">
    <property type="entry name" value="Diguanylate_Cyclase"/>
</dbReference>
<keyword evidence="3" id="KW-1133">Transmembrane helix</keyword>
<dbReference type="GO" id="GO:0052621">
    <property type="term" value="F:diguanylate cyclase activity"/>
    <property type="evidence" value="ECO:0007669"/>
    <property type="project" value="UniProtKB-EC"/>
</dbReference>
<evidence type="ECO:0000259" key="4">
    <source>
        <dbReference type="PROSITE" id="PS50887"/>
    </source>
</evidence>
<comment type="caution">
    <text evidence="5">The sequence shown here is derived from an EMBL/GenBank/DDBJ whole genome shotgun (WGS) entry which is preliminary data.</text>
</comment>
<dbReference type="Pfam" id="PF00990">
    <property type="entry name" value="GGDEF"/>
    <property type="match status" value="1"/>
</dbReference>
<evidence type="ECO:0000313" key="5">
    <source>
        <dbReference type="EMBL" id="HGG92610.1"/>
    </source>
</evidence>
<keyword evidence="3" id="KW-0472">Membrane</keyword>
<protein>
    <recommendedName>
        <fullName evidence="1">diguanylate cyclase</fullName>
        <ecNumber evidence="1">2.7.7.65</ecNumber>
    </recommendedName>
</protein>
<feature type="transmembrane region" description="Helical" evidence="3">
    <location>
        <begin position="33"/>
        <end position="57"/>
    </location>
</feature>
<feature type="domain" description="GGDEF" evidence="4">
    <location>
        <begin position="164"/>
        <end position="323"/>
    </location>
</feature>
<dbReference type="PANTHER" id="PTHR45138">
    <property type="entry name" value="REGULATORY COMPONENTS OF SENSORY TRANSDUCTION SYSTEM"/>
    <property type="match status" value="1"/>
</dbReference>
<organism evidence="5">
    <name type="scientific">Fundidesulfovibrio putealis</name>
    <dbReference type="NCBI Taxonomy" id="270496"/>
    <lineage>
        <taxon>Bacteria</taxon>
        <taxon>Pseudomonadati</taxon>
        <taxon>Thermodesulfobacteriota</taxon>
        <taxon>Desulfovibrionia</taxon>
        <taxon>Desulfovibrionales</taxon>
        <taxon>Desulfovibrionaceae</taxon>
        <taxon>Fundidesulfovibrio</taxon>
    </lineage>
</organism>